<feature type="transmembrane region" description="Helical" evidence="2">
    <location>
        <begin position="586"/>
        <end position="604"/>
    </location>
</feature>
<organism evidence="4 5">
    <name type="scientific">Tessaracoccus lubricantis</name>
    <dbReference type="NCBI Taxonomy" id="545543"/>
    <lineage>
        <taxon>Bacteria</taxon>
        <taxon>Bacillati</taxon>
        <taxon>Actinomycetota</taxon>
        <taxon>Actinomycetes</taxon>
        <taxon>Propionibacteriales</taxon>
        <taxon>Propionibacteriaceae</taxon>
        <taxon>Tessaracoccus</taxon>
    </lineage>
</organism>
<evidence type="ECO:0000256" key="1">
    <source>
        <dbReference type="ARBA" id="ARBA00009670"/>
    </source>
</evidence>
<dbReference type="SUPFAM" id="SSF56112">
    <property type="entry name" value="Protein kinase-like (PK-like)"/>
    <property type="match status" value="1"/>
</dbReference>
<dbReference type="Pfam" id="PF03109">
    <property type="entry name" value="ABC1"/>
    <property type="match status" value="1"/>
</dbReference>
<keyword evidence="5" id="KW-1185">Reference proteome</keyword>
<dbReference type="InterPro" id="IPR050154">
    <property type="entry name" value="UbiB_kinase"/>
</dbReference>
<evidence type="ECO:0000313" key="4">
    <source>
        <dbReference type="EMBL" id="GAA4894908.1"/>
    </source>
</evidence>
<dbReference type="PANTHER" id="PTHR10566:SF113">
    <property type="entry name" value="PROTEIN ACTIVITY OF BC1 COMPLEX KINASE 7, CHLOROPLASTIC"/>
    <property type="match status" value="1"/>
</dbReference>
<feature type="domain" description="ABC1 atypical kinase-like" evidence="3">
    <location>
        <begin position="186"/>
        <end position="421"/>
    </location>
</feature>
<keyword evidence="2" id="KW-0472">Membrane</keyword>
<proteinExistence type="inferred from homology"/>
<evidence type="ECO:0000313" key="5">
    <source>
        <dbReference type="Proteomes" id="UP001501521"/>
    </source>
</evidence>
<dbReference type="Proteomes" id="UP001501521">
    <property type="component" value="Unassembled WGS sequence"/>
</dbReference>
<feature type="transmembrane region" description="Helical" evidence="2">
    <location>
        <begin position="6"/>
        <end position="22"/>
    </location>
</feature>
<dbReference type="EMBL" id="BAABLV010000017">
    <property type="protein sequence ID" value="GAA4894908.1"/>
    <property type="molecule type" value="Genomic_DNA"/>
</dbReference>
<evidence type="ECO:0000259" key="3">
    <source>
        <dbReference type="Pfam" id="PF03109"/>
    </source>
</evidence>
<dbReference type="PANTHER" id="PTHR10566">
    <property type="entry name" value="CHAPERONE-ACTIVITY OF BC1 COMPLEX CABC1 -RELATED"/>
    <property type="match status" value="1"/>
</dbReference>
<dbReference type="InterPro" id="IPR004147">
    <property type="entry name" value="ABC1_dom"/>
</dbReference>
<dbReference type="CDD" id="cd05121">
    <property type="entry name" value="ABC1_ADCK3-like"/>
    <property type="match status" value="1"/>
</dbReference>
<accession>A0ABP9F5N7</accession>
<keyword evidence="2" id="KW-0812">Transmembrane</keyword>
<feature type="transmembrane region" description="Helical" evidence="2">
    <location>
        <begin position="69"/>
        <end position="93"/>
    </location>
</feature>
<feature type="transmembrane region" description="Helical" evidence="2">
    <location>
        <begin position="616"/>
        <end position="642"/>
    </location>
</feature>
<comment type="similarity">
    <text evidence="1">Belongs to the protein kinase superfamily. ADCK protein kinase family.</text>
</comment>
<evidence type="ECO:0000256" key="2">
    <source>
        <dbReference type="SAM" id="Phobius"/>
    </source>
</evidence>
<gene>
    <name evidence="4" type="ORF">GCM10025789_10390</name>
</gene>
<sequence length="645" mass="70106">MDALGGAIGALVNVLILIYVARRLLGVPVGWGRAALVSAAVFAVTYESLDAVMAHYGLDQDTEPLPLTLLLVVSVGCLITFELIVLTLLEVFIPTRNVPSFTQFVTGIPAALRRVRRYVAIWWIVTRRGLSAYLGPASKGDVESPRVARSLRRALTDAGVTFVKFGQMLSTRADLLPPAFVRELSKLHSQVEAEPWAAVRPVIDDELGRPLEEVFAELDETPLAAASVAQIHTARLVDGTDVVVKVQRPRARRQVTADLDILDRMAHRLEKTTVWGRQIGAVGLSDGFAASLHEELDYRVEVANMRGVAAASSLKVPQVYDQFSGERVIVMERLHGQPLSAADVDALAPHRRAELAEELLSGVLRQIFVTGVFHADLHPGNVVLTDDGELALLDFGSVGRLDRPTRSALVMLLFAVERQDSIAATDALLDLMDRPDDLDDRDLEREVGGLIVRYGDGLAPGGSAAMFTALLDLVVRHGFRVPPQLAAVFRTLGTLDGTLRLLDPDIDLMRTAKARGAEVARELTGRDAIKQQVDHQLATLLPILARLPRRISRITEQLEDGTLAVNVRTLGHPVDRAYLAGIGGQLNLTLLGSALGIGGLYLLTRDGGPMLLPQLALWPFLGVTLLFLAFTLGARVLASIFFREH</sequence>
<feature type="transmembrane region" description="Helical" evidence="2">
    <location>
        <begin position="34"/>
        <end position="57"/>
    </location>
</feature>
<dbReference type="RefSeq" id="WP_345579991.1">
    <property type="nucleotide sequence ID" value="NZ_BAABLV010000017.1"/>
</dbReference>
<comment type="caution">
    <text evidence="4">The sequence shown here is derived from an EMBL/GenBank/DDBJ whole genome shotgun (WGS) entry which is preliminary data.</text>
</comment>
<dbReference type="Gene3D" id="1.10.510.10">
    <property type="entry name" value="Transferase(Phosphotransferase) domain 1"/>
    <property type="match status" value="1"/>
</dbReference>
<name>A0ABP9F5N7_9ACTN</name>
<keyword evidence="2" id="KW-1133">Transmembrane helix</keyword>
<reference evidence="5" key="1">
    <citation type="journal article" date="2019" name="Int. J. Syst. Evol. Microbiol.">
        <title>The Global Catalogue of Microorganisms (GCM) 10K type strain sequencing project: providing services to taxonomists for standard genome sequencing and annotation.</title>
        <authorList>
            <consortium name="The Broad Institute Genomics Platform"/>
            <consortium name="The Broad Institute Genome Sequencing Center for Infectious Disease"/>
            <person name="Wu L."/>
            <person name="Ma J."/>
        </authorList>
    </citation>
    <scope>NUCLEOTIDE SEQUENCE [LARGE SCALE GENOMIC DNA]</scope>
    <source>
        <strain evidence="5">JCM 19125</strain>
    </source>
</reference>
<protein>
    <submittedName>
        <fullName evidence="4">AarF/UbiB family protein</fullName>
    </submittedName>
</protein>
<dbReference type="InterPro" id="IPR011009">
    <property type="entry name" value="Kinase-like_dom_sf"/>
</dbReference>